<keyword evidence="1" id="KW-0812">Transmembrane</keyword>
<keyword evidence="1" id="KW-1133">Transmembrane helix</keyword>
<evidence type="ECO:0000256" key="1">
    <source>
        <dbReference type="SAM" id="Phobius"/>
    </source>
</evidence>
<accession>A0AAN1SHJ8</accession>
<dbReference type="AlphaFoldDB" id="A0AAN1SHJ8"/>
<keyword evidence="1" id="KW-0472">Membrane</keyword>
<reference evidence="2 3" key="1">
    <citation type="submission" date="2011-01" db="EMBL/GenBank/DDBJ databases">
        <title>Whole genome sequence of Tetragenococcus halophilus NBRC 12172.</title>
        <authorList>
            <person name="Nakazawa H."/>
            <person name="Omata S."/>
            <person name="Koga C."/>
            <person name="Watanabe Y."/>
            <person name="Katano Y."/>
            <person name="Ito N."/>
            <person name="Tsukatani N."/>
            <person name="Ankai A."/>
            <person name="Oguchi A."/>
            <person name="Fukui S."/>
            <person name="Yashiro I."/>
            <person name="Kamata S."/>
            <person name="Hashimoto Y."/>
            <person name="Yamazaki J."/>
            <person name="Taguchi H."/>
            <person name="Tanaka A."/>
            <person name="Koyama T."/>
            <person name="Ichige A."/>
            <person name="Hanya Y."/>
            <person name="Tanikawa S."/>
            <person name="Yamazaki S."/>
            <person name="Fujita N."/>
        </authorList>
    </citation>
    <scope>NUCLEOTIDE SEQUENCE [LARGE SCALE GENOMIC DNA]</scope>
    <source>
        <strain evidence="3">DSM 20338 / JCM 20259 / NCIMB 9735 / NBRC 12172</strain>
    </source>
</reference>
<organism evidence="2 3">
    <name type="scientific">Tetragenococcus halophilus (strain DSM 20338 / JCM 20259 / NCIMB 9735 / NBRC 12172)</name>
    <name type="common">Pediococcus halophilus</name>
    <dbReference type="NCBI Taxonomy" id="945021"/>
    <lineage>
        <taxon>Bacteria</taxon>
        <taxon>Bacillati</taxon>
        <taxon>Bacillota</taxon>
        <taxon>Bacilli</taxon>
        <taxon>Lactobacillales</taxon>
        <taxon>Enterococcaceae</taxon>
        <taxon>Tetragenococcus</taxon>
    </lineage>
</organism>
<dbReference type="EMBL" id="AP012046">
    <property type="protein sequence ID" value="BAK94318.1"/>
    <property type="molecule type" value="Genomic_DNA"/>
</dbReference>
<gene>
    <name evidence="2" type="ordered locus">TEH_09910</name>
</gene>
<protein>
    <submittedName>
        <fullName evidence="2">Uncharacterized protein</fullName>
    </submittedName>
</protein>
<feature type="transmembrane region" description="Helical" evidence="1">
    <location>
        <begin position="40"/>
        <end position="56"/>
    </location>
</feature>
<evidence type="ECO:0000313" key="2">
    <source>
        <dbReference type="EMBL" id="BAK94318.1"/>
    </source>
</evidence>
<sequence>MSRSVSMKPEKVLPYVIVIVGYACVIFIVDNFVFRDTNSFKFIIKIIAFSIFLIVLDKLGSFFNKK</sequence>
<dbReference type="PROSITE" id="PS51257">
    <property type="entry name" value="PROKAR_LIPOPROTEIN"/>
    <property type="match status" value="1"/>
</dbReference>
<name>A0AAN1SHJ8_TETHN</name>
<proteinExistence type="predicted"/>
<evidence type="ECO:0000313" key="3">
    <source>
        <dbReference type="Proteomes" id="UP000002663"/>
    </source>
</evidence>
<dbReference type="KEGG" id="thl:TEH_09910"/>
<dbReference type="Proteomes" id="UP000002663">
    <property type="component" value="Chromosome"/>
</dbReference>
<feature type="transmembrane region" description="Helical" evidence="1">
    <location>
        <begin position="12"/>
        <end position="34"/>
    </location>
</feature>